<evidence type="ECO:0000313" key="2">
    <source>
        <dbReference type="EMBL" id="EFD05410.1"/>
    </source>
</evidence>
<dbReference type="InterPro" id="IPR043502">
    <property type="entry name" value="DNA/RNA_pol_sf"/>
</dbReference>
<protein>
    <recommendedName>
        <fullName evidence="1">Reverse transcriptase domain-containing protein</fullName>
    </recommendedName>
</protein>
<dbReference type="PANTHER" id="PTHR34047:SF8">
    <property type="entry name" value="PROTEIN YKFC"/>
    <property type="match status" value="1"/>
</dbReference>
<dbReference type="EMBL" id="ADJN01000022">
    <property type="protein sequence ID" value="EFD05410.1"/>
    <property type="molecule type" value="Genomic_DNA"/>
</dbReference>
<dbReference type="InterPro" id="IPR000477">
    <property type="entry name" value="RT_dom"/>
</dbReference>
<dbReference type="PANTHER" id="PTHR34047">
    <property type="entry name" value="NUCLEAR INTRON MATURASE 1, MITOCHONDRIAL-RELATED"/>
    <property type="match status" value="1"/>
</dbReference>
<dbReference type="RefSeq" id="WP_002843374.1">
    <property type="nucleotide sequence ID" value="NZ_ADJN01000022.1"/>
</dbReference>
<dbReference type="SUPFAM" id="SSF56672">
    <property type="entry name" value="DNA/RNA polymerases"/>
    <property type="match status" value="1"/>
</dbReference>
<dbReference type="Proteomes" id="UP000004206">
    <property type="component" value="Unassembled WGS sequence"/>
</dbReference>
<name>D3MR32_9FIRM</name>
<organism evidence="2 3">
    <name type="scientific">Peptostreptococcus anaerobius 653-L</name>
    <dbReference type="NCBI Taxonomy" id="596329"/>
    <lineage>
        <taxon>Bacteria</taxon>
        <taxon>Bacillati</taxon>
        <taxon>Bacillota</taxon>
        <taxon>Clostridia</taxon>
        <taxon>Peptostreptococcales</taxon>
        <taxon>Peptostreptococcaceae</taxon>
        <taxon>Peptostreptococcus</taxon>
    </lineage>
</organism>
<dbReference type="eggNOG" id="COG3344">
    <property type="taxonomic scope" value="Bacteria"/>
</dbReference>
<feature type="domain" description="Reverse transcriptase" evidence="1">
    <location>
        <begin position="2"/>
        <end position="101"/>
    </location>
</feature>
<accession>D3MR32</accession>
<comment type="caution">
    <text evidence="2">The sequence shown here is derived from an EMBL/GenBank/DDBJ whole genome shotgun (WGS) entry which is preliminary data.</text>
</comment>
<proteinExistence type="predicted"/>
<gene>
    <name evidence="2" type="ORF">HMPREF0631_1245</name>
</gene>
<sequence length="125" mass="14174">LGIPTVVDRIIEQAITQVLTPIFEPQFSEHSYGFRPGRRAQQAIVKLLEYLNDGYTYVVDIDLEKFFDNVPQDKLMYLVGKTVKDPDVISLVTKYLRAGVMVKGKYKETTIGTPKEVTYPLCSVT</sequence>
<evidence type="ECO:0000259" key="1">
    <source>
        <dbReference type="Pfam" id="PF00078"/>
    </source>
</evidence>
<evidence type="ECO:0000313" key="3">
    <source>
        <dbReference type="Proteomes" id="UP000004206"/>
    </source>
</evidence>
<dbReference type="CDD" id="cd01651">
    <property type="entry name" value="RT_G2_intron"/>
    <property type="match status" value="1"/>
</dbReference>
<feature type="non-terminal residue" evidence="2">
    <location>
        <position position="1"/>
    </location>
</feature>
<keyword evidence="3" id="KW-1185">Reference proteome</keyword>
<dbReference type="AlphaFoldDB" id="D3MR32"/>
<dbReference type="GeneID" id="87792699"/>
<dbReference type="Pfam" id="PF00078">
    <property type="entry name" value="RVT_1"/>
    <property type="match status" value="1"/>
</dbReference>
<dbReference type="InterPro" id="IPR051083">
    <property type="entry name" value="GrpII_Intron_Splice-Mob/Def"/>
</dbReference>
<reference evidence="2 3" key="1">
    <citation type="submission" date="2010-01" db="EMBL/GenBank/DDBJ databases">
        <authorList>
            <person name="Dodson R."/>
            <person name="Madupu R."/>
            <person name="Durkin A.S."/>
            <person name="Torralba M."/>
            <person name="Methe B."/>
            <person name="Sutton G.G."/>
            <person name="Strausberg R.L."/>
            <person name="Nelson K.E."/>
        </authorList>
    </citation>
    <scope>NUCLEOTIDE SEQUENCE [LARGE SCALE GENOMIC DNA]</scope>
    <source>
        <strain evidence="2 3">653-L</strain>
    </source>
</reference>